<keyword evidence="3" id="KW-1185">Reference proteome</keyword>
<evidence type="ECO:0000313" key="3">
    <source>
        <dbReference type="Proteomes" id="UP000518266"/>
    </source>
</evidence>
<organism evidence="2 3">
    <name type="scientific">Dissostichus mawsoni</name>
    <name type="common">Antarctic cod</name>
    <dbReference type="NCBI Taxonomy" id="36200"/>
    <lineage>
        <taxon>Eukaryota</taxon>
        <taxon>Metazoa</taxon>
        <taxon>Chordata</taxon>
        <taxon>Craniata</taxon>
        <taxon>Vertebrata</taxon>
        <taxon>Euteleostomi</taxon>
        <taxon>Actinopterygii</taxon>
        <taxon>Neopterygii</taxon>
        <taxon>Teleostei</taxon>
        <taxon>Neoteleostei</taxon>
        <taxon>Acanthomorphata</taxon>
        <taxon>Eupercaria</taxon>
        <taxon>Perciformes</taxon>
        <taxon>Notothenioidei</taxon>
        <taxon>Nototheniidae</taxon>
        <taxon>Dissostichus</taxon>
    </lineage>
</organism>
<feature type="compositionally biased region" description="Basic and acidic residues" evidence="1">
    <location>
        <begin position="49"/>
        <end position="71"/>
    </location>
</feature>
<protein>
    <submittedName>
        <fullName evidence="2">Uncharacterized protein</fullName>
    </submittedName>
</protein>
<evidence type="ECO:0000313" key="2">
    <source>
        <dbReference type="EMBL" id="KAF3848493.1"/>
    </source>
</evidence>
<name>A0A7J5YH65_DISMA</name>
<accession>A0A7J5YH65</accession>
<dbReference type="AlphaFoldDB" id="A0A7J5YH65"/>
<feature type="region of interest" description="Disordered" evidence="1">
    <location>
        <begin position="21"/>
        <end position="71"/>
    </location>
</feature>
<dbReference type="Proteomes" id="UP000518266">
    <property type="component" value="Unassembled WGS sequence"/>
</dbReference>
<reference evidence="2 3" key="1">
    <citation type="submission" date="2020-03" db="EMBL/GenBank/DDBJ databases">
        <title>Dissostichus mawsoni Genome sequencing and assembly.</title>
        <authorList>
            <person name="Park H."/>
        </authorList>
    </citation>
    <scope>NUCLEOTIDE SEQUENCE [LARGE SCALE GENOMIC DNA]</scope>
    <source>
        <strain evidence="2">DM0001</strain>
        <tissue evidence="2">Muscle</tissue>
    </source>
</reference>
<comment type="caution">
    <text evidence="2">The sequence shown here is derived from an EMBL/GenBank/DDBJ whole genome shotgun (WGS) entry which is preliminary data.</text>
</comment>
<gene>
    <name evidence="2" type="ORF">F7725_014990</name>
</gene>
<dbReference type="EMBL" id="JAAKFY010000012">
    <property type="protein sequence ID" value="KAF3848493.1"/>
    <property type="molecule type" value="Genomic_DNA"/>
</dbReference>
<sequence length="71" mass="7961">MIFSFFAAFERAAARRGAVAGRRVRGHAPSSSNQSAQHAVPGGRSRLRFNVEVRADPRPEPRTQRERRGRC</sequence>
<evidence type="ECO:0000256" key="1">
    <source>
        <dbReference type="SAM" id="MobiDB-lite"/>
    </source>
</evidence>
<proteinExistence type="predicted"/>